<accession>A0A813J4H3</accession>
<proteinExistence type="predicted"/>
<sequence length="158" mass="18022">MLPLFRRSLWSYGGCARLSSTATLAAEKESSAARALLFQLQLGQQVTPQQQQQQHQYPQQQPLSFGAFQQQLYEQPLKHFGLALRDCHLGQHWRTSLEASLLNPASRATCQLPTWRWVADEAFEGLREDGIAMECKGRRSKGSWGHRRDRGGMKGKRR</sequence>
<dbReference type="EMBL" id="CAJNNW010024539">
    <property type="protein sequence ID" value="CAE8673074.1"/>
    <property type="molecule type" value="Genomic_DNA"/>
</dbReference>
<feature type="region of interest" description="Disordered" evidence="1">
    <location>
        <begin position="137"/>
        <end position="158"/>
    </location>
</feature>
<name>A0A813J4H3_POLGL</name>
<evidence type="ECO:0000313" key="2">
    <source>
        <dbReference type="EMBL" id="CAE8673074.1"/>
    </source>
</evidence>
<comment type="caution">
    <text evidence="2">The sequence shown here is derived from an EMBL/GenBank/DDBJ whole genome shotgun (WGS) entry which is preliminary data.</text>
</comment>
<organism evidence="2 3">
    <name type="scientific">Polarella glacialis</name>
    <name type="common">Dinoflagellate</name>
    <dbReference type="NCBI Taxonomy" id="89957"/>
    <lineage>
        <taxon>Eukaryota</taxon>
        <taxon>Sar</taxon>
        <taxon>Alveolata</taxon>
        <taxon>Dinophyceae</taxon>
        <taxon>Suessiales</taxon>
        <taxon>Suessiaceae</taxon>
        <taxon>Polarella</taxon>
    </lineage>
</organism>
<evidence type="ECO:0000313" key="3">
    <source>
        <dbReference type="Proteomes" id="UP000626109"/>
    </source>
</evidence>
<gene>
    <name evidence="2" type="ORF">PGLA2088_LOCUS18358</name>
</gene>
<dbReference type="Proteomes" id="UP000626109">
    <property type="component" value="Unassembled WGS sequence"/>
</dbReference>
<feature type="compositionally biased region" description="Basic residues" evidence="1">
    <location>
        <begin position="138"/>
        <end position="158"/>
    </location>
</feature>
<reference evidence="2" key="1">
    <citation type="submission" date="2021-02" db="EMBL/GenBank/DDBJ databases">
        <authorList>
            <person name="Dougan E. K."/>
            <person name="Rhodes N."/>
            <person name="Thang M."/>
            <person name="Chan C."/>
        </authorList>
    </citation>
    <scope>NUCLEOTIDE SEQUENCE</scope>
</reference>
<dbReference type="AlphaFoldDB" id="A0A813J4H3"/>
<evidence type="ECO:0000256" key="1">
    <source>
        <dbReference type="SAM" id="MobiDB-lite"/>
    </source>
</evidence>
<protein>
    <submittedName>
        <fullName evidence="2">Uncharacterized protein</fullName>
    </submittedName>
</protein>